<dbReference type="AlphaFoldDB" id="A0A6J4JP07"/>
<evidence type="ECO:0000313" key="2">
    <source>
        <dbReference type="EMBL" id="CAA9283676.1"/>
    </source>
</evidence>
<protein>
    <submittedName>
        <fullName evidence="2">Glutaryl-CoA dehydrogenase</fullName>
        <ecNumber evidence="2">1.3.8.6</ecNumber>
    </submittedName>
</protein>
<reference evidence="2" key="1">
    <citation type="submission" date="2020-02" db="EMBL/GenBank/DDBJ databases">
        <authorList>
            <person name="Meier V. D."/>
        </authorList>
    </citation>
    <scope>NUCLEOTIDE SEQUENCE</scope>
    <source>
        <strain evidence="2">AVDCRST_MAG54</strain>
    </source>
</reference>
<proteinExistence type="predicted"/>
<feature type="compositionally biased region" description="Basic and acidic residues" evidence="1">
    <location>
        <begin position="243"/>
        <end position="259"/>
    </location>
</feature>
<feature type="non-terminal residue" evidence="2">
    <location>
        <position position="1"/>
    </location>
</feature>
<feature type="compositionally biased region" description="Basic residues" evidence="1">
    <location>
        <begin position="266"/>
        <end position="283"/>
    </location>
</feature>
<accession>A0A6J4JP07</accession>
<feature type="compositionally biased region" description="Low complexity" evidence="1">
    <location>
        <begin position="185"/>
        <end position="197"/>
    </location>
</feature>
<name>A0A6J4JP07_9PSEU</name>
<evidence type="ECO:0000256" key="1">
    <source>
        <dbReference type="SAM" id="MobiDB-lite"/>
    </source>
</evidence>
<organism evidence="2">
    <name type="scientific">uncultured Actinomycetospora sp</name>
    <dbReference type="NCBI Taxonomy" id="1135996"/>
    <lineage>
        <taxon>Bacteria</taxon>
        <taxon>Bacillati</taxon>
        <taxon>Actinomycetota</taxon>
        <taxon>Actinomycetes</taxon>
        <taxon>Pseudonocardiales</taxon>
        <taxon>Pseudonocardiaceae</taxon>
        <taxon>Actinomycetospora</taxon>
        <taxon>environmental samples</taxon>
    </lineage>
</organism>
<keyword evidence="2" id="KW-0560">Oxidoreductase</keyword>
<dbReference type="GO" id="GO:0004361">
    <property type="term" value="F:glutaryl-CoA dehydrogenase activity"/>
    <property type="evidence" value="ECO:0007669"/>
    <property type="project" value="UniProtKB-EC"/>
</dbReference>
<feature type="compositionally biased region" description="Basic and acidic residues" evidence="1">
    <location>
        <begin position="291"/>
        <end position="306"/>
    </location>
</feature>
<feature type="non-terminal residue" evidence="2">
    <location>
        <position position="312"/>
    </location>
</feature>
<dbReference type="EMBL" id="CADCTH010000490">
    <property type="protein sequence ID" value="CAA9283676.1"/>
    <property type="molecule type" value="Genomic_DNA"/>
</dbReference>
<feature type="region of interest" description="Disordered" evidence="1">
    <location>
        <begin position="1"/>
        <end position="312"/>
    </location>
</feature>
<sequence>ARRDRAHRSVGQQLLRRAHRPRDGLDPRGRHRGAAAALAPVDGAHGDDRRVRAHRAPRRLRRRGRHGDHGDPRRGRVGARGRQALDRQRDHRRPHRDLGARRGDERRAWLRRARRHPGHDDHQDRGQDVAADRPERRHRPARRAGARRPPALRRLGHVRRRGRGPAAHAGQRVVGRGRHADGGLRARPVLRPAARAVRPADRRLPAHAGAARADAGQRHRLAGHGRAQRPAPRRGQGLRRALRAREGVLREPDARDRRVGPPAGGRQRRRAGQRRGAVLRRRGGAVLLRGHARDEHADRREADHRPQRVRAL</sequence>
<feature type="compositionally biased region" description="Basic residues" evidence="1">
    <location>
        <begin position="136"/>
        <end position="163"/>
    </location>
</feature>
<dbReference type="EC" id="1.3.8.6" evidence="2"/>
<feature type="compositionally biased region" description="Basic and acidic residues" evidence="1">
    <location>
        <begin position="96"/>
        <end position="108"/>
    </location>
</feature>
<feature type="compositionally biased region" description="Basic residues" evidence="1">
    <location>
        <begin position="51"/>
        <end position="66"/>
    </location>
</feature>
<gene>
    <name evidence="2" type="ORF">AVDCRST_MAG54-3834</name>
</gene>
<feature type="compositionally biased region" description="Basic and acidic residues" evidence="1">
    <location>
        <begin position="118"/>
        <end position="135"/>
    </location>
</feature>
<feature type="compositionally biased region" description="Basic residues" evidence="1">
    <location>
        <begin position="218"/>
        <end position="227"/>
    </location>
</feature>